<dbReference type="InterPro" id="IPR021109">
    <property type="entry name" value="Peptidase_aspartic_dom_sf"/>
</dbReference>
<evidence type="ECO:0000313" key="2">
    <source>
        <dbReference type="Proteomes" id="UP000000305"/>
    </source>
</evidence>
<organism evidence="1 2">
    <name type="scientific">Daphnia pulex</name>
    <name type="common">Water flea</name>
    <dbReference type="NCBI Taxonomy" id="6669"/>
    <lineage>
        <taxon>Eukaryota</taxon>
        <taxon>Metazoa</taxon>
        <taxon>Ecdysozoa</taxon>
        <taxon>Arthropoda</taxon>
        <taxon>Crustacea</taxon>
        <taxon>Branchiopoda</taxon>
        <taxon>Diplostraca</taxon>
        <taxon>Cladocera</taxon>
        <taxon>Anomopoda</taxon>
        <taxon>Daphniidae</taxon>
        <taxon>Daphnia</taxon>
    </lineage>
</organism>
<gene>
    <name evidence="1" type="ORF">DAPPUDRAFT_320889</name>
</gene>
<dbReference type="Proteomes" id="UP000000305">
    <property type="component" value="Unassembled WGS sequence"/>
</dbReference>
<dbReference type="KEGG" id="dpx:DAPPUDRAFT_320889"/>
<dbReference type="AlphaFoldDB" id="E9GRC2"/>
<proteinExistence type="predicted"/>
<keyword evidence="2" id="KW-1185">Reference proteome</keyword>
<dbReference type="Gene3D" id="2.40.70.10">
    <property type="entry name" value="Acid Proteases"/>
    <property type="match status" value="1"/>
</dbReference>
<sequence>MRERLYKFLVSALKVGPRYRVSLTVPVLNLDVLYVCHGVEAGYNMCAVEAVKKLRVEKFNSAVLVVKSAREQVPGVFDIVSVKSILLGCFLTKKLESDDQEASVQKRAVQIIDTGSGITVFSPQMCRYLQLPIKKWSGPNVLLAGRKKISVEDAIDAEILIDNVTLKVFVFQEFVFEINGYDFLLGNDAVSQLETIEKDYAEDKADFE</sequence>
<accession>E9GRC2</accession>
<name>E9GRC2_DAPPU</name>
<dbReference type="SUPFAM" id="SSF50630">
    <property type="entry name" value="Acid proteases"/>
    <property type="match status" value="1"/>
</dbReference>
<evidence type="ECO:0000313" key="1">
    <source>
        <dbReference type="EMBL" id="EFX78022.1"/>
    </source>
</evidence>
<dbReference type="EMBL" id="GL732559">
    <property type="protein sequence ID" value="EFX78022.1"/>
    <property type="molecule type" value="Genomic_DNA"/>
</dbReference>
<protein>
    <submittedName>
        <fullName evidence="1">Uncharacterized protein</fullName>
    </submittedName>
</protein>
<dbReference type="HOGENOM" id="CLU_1322100_0_0_1"/>
<reference evidence="1 2" key="1">
    <citation type="journal article" date="2011" name="Science">
        <title>The ecoresponsive genome of Daphnia pulex.</title>
        <authorList>
            <person name="Colbourne J.K."/>
            <person name="Pfrender M.E."/>
            <person name="Gilbert D."/>
            <person name="Thomas W.K."/>
            <person name="Tucker A."/>
            <person name="Oakley T.H."/>
            <person name="Tokishita S."/>
            <person name="Aerts A."/>
            <person name="Arnold G.J."/>
            <person name="Basu M.K."/>
            <person name="Bauer D.J."/>
            <person name="Caceres C.E."/>
            <person name="Carmel L."/>
            <person name="Casola C."/>
            <person name="Choi J.H."/>
            <person name="Detter J.C."/>
            <person name="Dong Q."/>
            <person name="Dusheyko S."/>
            <person name="Eads B.D."/>
            <person name="Frohlich T."/>
            <person name="Geiler-Samerotte K.A."/>
            <person name="Gerlach D."/>
            <person name="Hatcher P."/>
            <person name="Jogdeo S."/>
            <person name="Krijgsveld J."/>
            <person name="Kriventseva E.V."/>
            <person name="Kultz D."/>
            <person name="Laforsch C."/>
            <person name="Lindquist E."/>
            <person name="Lopez J."/>
            <person name="Manak J.R."/>
            <person name="Muller J."/>
            <person name="Pangilinan J."/>
            <person name="Patwardhan R.P."/>
            <person name="Pitluck S."/>
            <person name="Pritham E.J."/>
            <person name="Rechtsteiner A."/>
            <person name="Rho M."/>
            <person name="Rogozin I.B."/>
            <person name="Sakarya O."/>
            <person name="Salamov A."/>
            <person name="Schaack S."/>
            <person name="Shapiro H."/>
            <person name="Shiga Y."/>
            <person name="Skalitzky C."/>
            <person name="Smith Z."/>
            <person name="Souvorov A."/>
            <person name="Sung W."/>
            <person name="Tang Z."/>
            <person name="Tsuchiya D."/>
            <person name="Tu H."/>
            <person name="Vos H."/>
            <person name="Wang M."/>
            <person name="Wolf Y.I."/>
            <person name="Yamagata H."/>
            <person name="Yamada T."/>
            <person name="Ye Y."/>
            <person name="Shaw J.R."/>
            <person name="Andrews J."/>
            <person name="Crease T.J."/>
            <person name="Tang H."/>
            <person name="Lucas S.M."/>
            <person name="Robertson H.M."/>
            <person name="Bork P."/>
            <person name="Koonin E.V."/>
            <person name="Zdobnov E.M."/>
            <person name="Grigoriev I.V."/>
            <person name="Lynch M."/>
            <person name="Boore J.L."/>
        </authorList>
    </citation>
    <scope>NUCLEOTIDE SEQUENCE [LARGE SCALE GENOMIC DNA]</scope>
</reference>
<dbReference type="InParanoid" id="E9GRC2"/>